<accession>A0A3A9JVV9</accession>
<dbReference type="InterPro" id="IPR011010">
    <property type="entry name" value="DNA_brk_join_enz"/>
</dbReference>
<dbReference type="PROSITE" id="PS51898">
    <property type="entry name" value="TYR_RECOMBINASE"/>
    <property type="match status" value="1"/>
</dbReference>
<dbReference type="SUPFAM" id="SSF56349">
    <property type="entry name" value="DNA breaking-rejoining enzymes"/>
    <property type="match status" value="1"/>
</dbReference>
<dbReference type="InterPro" id="IPR002104">
    <property type="entry name" value="Integrase_catalytic"/>
</dbReference>
<evidence type="ECO:0000256" key="1">
    <source>
        <dbReference type="ARBA" id="ARBA00008857"/>
    </source>
</evidence>
<proteinExistence type="inferred from homology"/>
<dbReference type="Gene3D" id="1.10.443.10">
    <property type="entry name" value="Intergrase catalytic core"/>
    <property type="match status" value="1"/>
</dbReference>
<feature type="domain" description="Tyr recombinase" evidence="5">
    <location>
        <begin position="230"/>
        <end position="448"/>
    </location>
</feature>
<dbReference type="InterPro" id="IPR013762">
    <property type="entry name" value="Integrase-like_cat_sf"/>
</dbReference>
<evidence type="ECO:0000313" key="9">
    <source>
        <dbReference type="Proteomes" id="UP000278036"/>
    </source>
</evidence>
<name>A0A3A9JVV9_9PROT</name>
<dbReference type="GO" id="GO:0006310">
    <property type="term" value="P:DNA recombination"/>
    <property type="evidence" value="ECO:0007669"/>
    <property type="project" value="UniProtKB-KW"/>
</dbReference>
<comment type="caution">
    <text evidence="6">The sequence shown here is derived from an EMBL/GenBank/DDBJ whole genome shotgun (WGS) entry which is preliminary data.</text>
</comment>
<keyword evidence="8" id="KW-1185">Reference proteome</keyword>
<dbReference type="GO" id="GO:0003677">
    <property type="term" value="F:DNA binding"/>
    <property type="evidence" value="ECO:0007669"/>
    <property type="project" value="UniProtKB-KW"/>
</dbReference>
<dbReference type="InParanoid" id="A0A3A9JVV9"/>
<dbReference type="EMBL" id="RAQU01000102">
    <property type="protein sequence ID" value="RKK03149.1"/>
    <property type="molecule type" value="Genomic_DNA"/>
</dbReference>
<dbReference type="InterPro" id="IPR050090">
    <property type="entry name" value="Tyrosine_recombinase_XerCD"/>
</dbReference>
<dbReference type="EMBL" id="RFLX01000023">
    <property type="protein sequence ID" value="RMI19203.1"/>
    <property type="molecule type" value="Genomic_DNA"/>
</dbReference>
<evidence type="ECO:0000256" key="2">
    <source>
        <dbReference type="ARBA" id="ARBA00022908"/>
    </source>
</evidence>
<reference evidence="6 9" key="1">
    <citation type="submission" date="2018-09" db="EMBL/GenBank/DDBJ databases">
        <title>Roseomonas sp. nov., isolated from feces of Tibetan antelopes in the Qinghai-Tibet plateau, China.</title>
        <authorList>
            <person name="Tian Z."/>
        </authorList>
    </citation>
    <scope>NUCLEOTIDE SEQUENCE [LARGE SCALE GENOMIC DNA]</scope>
    <source>
        <strain evidence="7 8">Z23</strain>
        <strain evidence="6 9">Z24</strain>
    </source>
</reference>
<keyword evidence="2" id="KW-0229">DNA integration</keyword>
<dbReference type="CDD" id="cd00397">
    <property type="entry name" value="DNA_BRE_C"/>
    <property type="match status" value="1"/>
</dbReference>
<dbReference type="Proteomes" id="UP000274097">
    <property type="component" value="Unassembled WGS sequence"/>
</dbReference>
<dbReference type="Proteomes" id="UP000278036">
    <property type="component" value="Unassembled WGS sequence"/>
</dbReference>
<dbReference type="PANTHER" id="PTHR30349:SF41">
    <property type="entry name" value="INTEGRASE_RECOMBINASE PROTEIN MJ0367-RELATED"/>
    <property type="match status" value="1"/>
</dbReference>
<dbReference type="AlphaFoldDB" id="A0A3A9JVV9"/>
<dbReference type="PANTHER" id="PTHR30349">
    <property type="entry name" value="PHAGE INTEGRASE-RELATED"/>
    <property type="match status" value="1"/>
</dbReference>
<evidence type="ECO:0000256" key="4">
    <source>
        <dbReference type="ARBA" id="ARBA00023172"/>
    </source>
</evidence>
<comment type="similarity">
    <text evidence="1">Belongs to the 'phage' integrase family.</text>
</comment>
<organism evidence="6 9">
    <name type="scientific">Teichococcus wenyumeiae</name>
    <dbReference type="NCBI Taxonomy" id="2478470"/>
    <lineage>
        <taxon>Bacteria</taxon>
        <taxon>Pseudomonadati</taxon>
        <taxon>Pseudomonadota</taxon>
        <taxon>Alphaproteobacteria</taxon>
        <taxon>Acetobacterales</taxon>
        <taxon>Roseomonadaceae</taxon>
        <taxon>Roseomonas</taxon>
    </lineage>
</organism>
<gene>
    <name evidence="6" type="ORF">D6Z83_16040</name>
    <name evidence="7" type="ORF">EBE87_21535</name>
</gene>
<evidence type="ECO:0000259" key="5">
    <source>
        <dbReference type="PROSITE" id="PS51898"/>
    </source>
</evidence>
<evidence type="ECO:0000256" key="3">
    <source>
        <dbReference type="ARBA" id="ARBA00023125"/>
    </source>
</evidence>
<evidence type="ECO:0000313" key="8">
    <source>
        <dbReference type="Proteomes" id="UP000274097"/>
    </source>
</evidence>
<sequence>MCTFERHPTGSYRRAAAMKNFTKRAYEIGGTAVFQLIDDHGSLVTTFDHFARQMVRRGRAVATVKRYLEVVANFLDYLAEAGAFGQAVPSERLVAVVEDYFRVRQRASEIRAAKPGSQDPMVREYRAIAEALDLHSVDVNPNMVAAVNLFIALSELHAQTEAERAQALGPRTVLDASGPLLKVLTTTRGKASRERRGRKSGSKLANVIRPGALPTDRSQTVAFSVKKGVDADQRLDFPLAYLAPLFDAATSHRDRALWTLLAGGGLRTSEAMALVWEGVDVAKRTVHVFDPNGRRTPKPEQKQAFRRWKGRLFSETYIFEPLKTAFFDSLALYLRDEYVPGVDHDHVFQDIRQCAARGRPMADFSDTARDAAFKRAVRRAEVPPPEHGAWGLHSLRHTYGVYLTNYLPIDGGYGLDLREVQRLMGHSDPATTEIYARRDGLVLEAKLAFADTHVFGGGTDVSSLPSFVVRRLRAEANRLEAAAGVQ</sequence>
<keyword evidence="4" id="KW-0233">DNA recombination</keyword>
<protein>
    <recommendedName>
        <fullName evidence="5">Tyr recombinase domain-containing protein</fullName>
    </recommendedName>
</protein>
<keyword evidence="3" id="KW-0238">DNA-binding</keyword>
<evidence type="ECO:0000313" key="6">
    <source>
        <dbReference type="EMBL" id="RKK03149.1"/>
    </source>
</evidence>
<dbReference type="Pfam" id="PF00589">
    <property type="entry name" value="Phage_integrase"/>
    <property type="match status" value="1"/>
</dbReference>
<evidence type="ECO:0000313" key="7">
    <source>
        <dbReference type="EMBL" id="RMI19203.1"/>
    </source>
</evidence>
<dbReference type="GO" id="GO:0015074">
    <property type="term" value="P:DNA integration"/>
    <property type="evidence" value="ECO:0007669"/>
    <property type="project" value="UniProtKB-KW"/>
</dbReference>